<dbReference type="PROSITE" id="PS50835">
    <property type="entry name" value="IG_LIKE"/>
    <property type="match status" value="1"/>
</dbReference>
<keyword evidence="2" id="KW-0732">Signal</keyword>
<feature type="domain" description="Ig-like" evidence="3">
    <location>
        <begin position="243"/>
        <end position="349"/>
    </location>
</feature>
<reference evidence="6" key="1">
    <citation type="submission" date="2022-11" db="UniProtKB">
        <authorList>
            <consortium name="WormBaseParasite"/>
        </authorList>
    </citation>
    <scope>IDENTIFICATION</scope>
</reference>
<dbReference type="Pfam" id="PF00047">
    <property type="entry name" value="ig"/>
    <property type="match status" value="1"/>
</dbReference>
<evidence type="ECO:0000259" key="4">
    <source>
        <dbReference type="PROSITE" id="PS50853"/>
    </source>
</evidence>
<dbReference type="AlphaFoldDB" id="A0A914V7X5"/>
<feature type="signal peptide" evidence="2">
    <location>
        <begin position="1"/>
        <end position="21"/>
    </location>
</feature>
<feature type="domain" description="Fibronectin type-III" evidence="4">
    <location>
        <begin position="472"/>
        <end position="560"/>
    </location>
</feature>
<keyword evidence="5" id="KW-1185">Reference proteome</keyword>
<dbReference type="InterPro" id="IPR013783">
    <property type="entry name" value="Ig-like_fold"/>
</dbReference>
<feature type="chain" id="PRO_5036953564" evidence="2">
    <location>
        <begin position="22"/>
        <end position="583"/>
    </location>
</feature>
<dbReference type="InterPro" id="IPR050964">
    <property type="entry name" value="Striated_Muscle_Regulatory"/>
</dbReference>
<dbReference type="PANTHER" id="PTHR13817:SF73">
    <property type="entry name" value="FIBRONECTIN TYPE-III DOMAIN-CONTAINING PROTEIN"/>
    <property type="match status" value="1"/>
</dbReference>
<dbReference type="InterPro" id="IPR036179">
    <property type="entry name" value="Ig-like_dom_sf"/>
</dbReference>
<evidence type="ECO:0000313" key="6">
    <source>
        <dbReference type="WBParaSite" id="PSAMB.scaffold1552size30058.g13753.t1"/>
    </source>
</evidence>
<organism evidence="5 6">
    <name type="scientific">Plectus sambesii</name>
    <dbReference type="NCBI Taxonomy" id="2011161"/>
    <lineage>
        <taxon>Eukaryota</taxon>
        <taxon>Metazoa</taxon>
        <taxon>Ecdysozoa</taxon>
        <taxon>Nematoda</taxon>
        <taxon>Chromadorea</taxon>
        <taxon>Plectida</taxon>
        <taxon>Plectina</taxon>
        <taxon>Plectoidea</taxon>
        <taxon>Plectidae</taxon>
        <taxon>Plectus</taxon>
    </lineage>
</organism>
<proteinExistence type="predicted"/>
<dbReference type="InterPro" id="IPR002602">
    <property type="entry name" value="DB"/>
</dbReference>
<sequence length="583" mass="63773">MLKSHCLPLILFLFLLPRVAAALPDVDRCCRSKGVSDLCARTMCDPSRPPNDFEVYDIFEQRYSCATHLPAIASCLADGRDHTTCCKADAKDLDEDACFGFCKGDAPVLNTSQWESTKPYQTCLSVNIDSIYRCFNDGYKKSPGPPRRLRVNGAGIDSVDFDWSPPTEAAAEVSSYTLVCFEVSSPDDRSSATRVETRSTRATISGLRPDTKYSAYVVANSRDGVRKSLPSEAAYFVTKGVAPKLGSYQEVVNAPIGAAMTTIACRVQVPGDAHTRLHIEWARRDNDGNFRLLDSSQKYGLVAYVSRHAQPRDYVSTLLIRNVVDADYGLYRCVATNDFGAGSAEIRVVRPAAQRIPAAPPNATACCEQLGVKKRCMASCGPDAPDRKRGVKPDAMLPTRHCFDDYLKVVQCSLEGVDQGACCLRRKVPTHCLSMCDGSTPALAQDAAASCVVYATDIFSCRIETAHQLPEAVNNVRIVRRSTDSATVRWDSAPRADVYHVYFRRKASTGSWERTMVAGTETRLSGLRGRLDYTVVVVSSNSYGRSGASRAVDIDDVDRTQTVQRYDPPNHAAGLLEEGVADS</sequence>
<dbReference type="Pfam" id="PF00041">
    <property type="entry name" value="fn3"/>
    <property type="match status" value="1"/>
</dbReference>
<dbReference type="SUPFAM" id="SSF49265">
    <property type="entry name" value="Fibronectin type III"/>
    <property type="match status" value="1"/>
</dbReference>
<dbReference type="WBParaSite" id="PSAMB.scaffold1552size30058.g13753.t1">
    <property type="protein sequence ID" value="PSAMB.scaffold1552size30058.g13753.t1"/>
    <property type="gene ID" value="PSAMB.scaffold1552size30058.g13753"/>
</dbReference>
<dbReference type="Proteomes" id="UP000887566">
    <property type="component" value="Unplaced"/>
</dbReference>
<dbReference type="Pfam" id="PF01682">
    <property type="entry name" value="DB"/>
    <property type="match status" value="2"/>
</dbReference>
<accession>A0A914V7X5</accession>
<dbReference type="PANTHER" id="PTHR13817">
    <property type="entry name" value="TITIN"/>
    <property type="match status" value="1"/>
</dbReference>
<dbReference type="InterPro" id="IPR003961">
    <property type="entry name" value="FN3_dom"/>
</dbReference>
<evidence type="ECO:0000259" key="3">
    <source>
        <dbReference type="PROSITE" id="PS50835"/>
    </source>
</evidence>
<evidence type="ECO:0000256" key="2">
    <source>
        <dbReference type="SAM" id="SignalP"/>
    </source>
</evidence>
<name>A0A914V7X5_9BILA</name>
<evidence type="ECO:0000313" key="5">
    <source>
        <dbReference type="Proteomes" id="UP000887566"/>
    </source>
</evidence>
<dbReference type="CDD" id="cd00063">
    <property type="entry name" value="FN3"/>
    <property type="match status" value="2"/>
</dbReference>
<dbReference type="InterPro" id="IPR007110">
    <property type="entry name" value="Ig-like_dom"/>
</dbReference>
<dbReference type="SUPFAM" id="SSF48726">
    <property type="entry name" value="Immunoglobulin"/>
    <property type="match status" value="1"/>
</dbReference>
<dbReference type="InterPro" id="IPR036116">
    <property type="entry name" value="FN3_sf"/>
</dbReference>
<dbReference type="Gene3D" id="2.60.40.10">
    <property type="entry name" value="Immunoglobulins"/>
    <property type="match status" value="3"/>
</dbReference>
<keyword evidence="1" id="KW-0677">Repeat</keyword>
<dbReference type="SMART" id="SM00060">
    <property type="entry name" value="FN3"/>
    <property type="match status" value="2"/>
</dbReference>
<dbReference type="InterPro" id="IPR013151">
    <property type="entry name" value="Immunoglobulin_dom"/>
</dbReference>
<dbReference type="PROSITE" id="PS50853">
    <property type="entry name" value="FN3"/>
    <property type="match status" value="2"/>
</dbReference>
<feature type="domain" description="Fibronectin type-III" evidence="4">
    <location>
        <begin position="145"/>
        <end position="241"/>
    </location>
</feature>
<protein>
    <submittedName>
        <fullName evidence="6">Uncharacterized protein</fullName>
    </submittedName>
</protein>
<evidence type="ECO:0000256" key="1">
    <source>
        <dbReference type="ARBA" id="ARBA00022737"/>
    </source>
</evidence>